<organism evidence="3">
    <name type="scientific">viral metagenome</name>
    <dbReference type="NCBI Taxonomy" id="1070528"/>
    <lineage>
        <taxon>unclassified sequences</taxon>
        <taxon>metagenomes</taxon>
        <taxon>organismal metagenomes</taxon>
    </lineage>
</organism>
<accession>A0A6C0HLH6</accession>
<keyword evidence="2" id="KW-0472">Membrane</keyword>
<name>A0A6C0HLH6_9ZZZZ</name>
<feature type="region of interest" description="Disordered" evidence="1">
    <location>
        <begin position="1"/>
        <end position="21"/>
    </location>
</feature>
<feature type="transmembrane region" description="Helical" evidence="2">
    <location>
        <begin position="96"/>
        <end position="119"/>
    </location>
</feature>
<protein>
    <submittedName>
        <fullName evidence="3">Uncharacterized protein</fullName>
    </submittedName>
</protein>
<evidence type="ECO:0000256" key="2">
    <source>
        <dbReference type="SAM" id="Phobius"/>
    </source>
</evidence>
<feature type="transmembrane region" description="Helical" evidence="2">
    <location>
        <begin position="69"/>
        <end position="90"/>
    </location>
</feature>
<feature type="compositionally biased region" description="Polar residues" evidence="1">
    <location>
        <begin position="1"/>
        <end position="12"/>
    </location>
</feature>
<keyword evidence="2" id="KW-1133">Transmembrane helix</keyword>
<dbReference type="EMBL" id="MN739981">
    <property type="protein sequence ID" value="QHT81339.1"/>
    <property type="molecule type" value="Genomic_DNA"/>
</dbReference>
<feature type="transmembrane region" description="Helical" evidence="2">
    <location>
        <begin position="38"/>
        <end position="57"/>
    </location>
</feature>
<proteinExistence type="predicted"/>
<reference evidence="3" key="1">
    <citation type="journal article" date="2020" name="Nature">
        <title>Giant virus diversity and host interactions through global metagenomics.</title>
        <authorList>
            <person name="Schulz F."/>
            <person name="Roux S."/>
            <person name="Paez-Espino D."/>
            <person name="Jungbluth S."/>
            <person name="Walsh D.A."/>
            <person name="Denef V.J."/>
            <person name="McMahon K.D."/>
            <person name="Konstantinidis K.T."/>
            <person name="Eloe-Fadrosh E.A."/>
            <person name="Kyrpides N.C."/>
            <person name="Woyke T."/>
        </authorList>
    </citation>
    <scope>NUCLEOTIDE SEQUENCE</scope>
    <source>
        <strain evidence="3">GVMAG-M-3300023184-13</strain>
    </source>
</reference>
<sequence length="121" mass="13024">MVQTVAASSNHSNSKHTKQSSAINTGGFWDIISNNEGVFMFTILIVTILVGIILTGLFQSGPTIRNNLLFNAAGAIGMAIFFIFIIFRFLGARIVLLGVTVDIGLIIYILIVCFVIFVLGG</sequence>
<evidence type="ECO:0000313" key="3">
    <source>
        <dbReference type="EMBL" id="QHT81339.1"/>
    </source>
</evidence>
<dbReference type="AlphaFoldDB" id="A0A6C0HLH6"/>
<keyword evidence="2" id="KW-0812">Transmembrane</keyword>
<evidence type="ECO:0000256" key="1">
    <source>
        <dbReference type="SAM" id="MobiDB-lite"/>
    </source>
</evidence>